<sequence length="76" mass="8606">MHGVLLMDPRAVHSEEESILVFAFIFQNTRTAKNKRLPRRKGFETQPLLWKTSDGDMVVAGEEGPFIQTPDASSKF</sequence>
<organism evidence="1">
    <name type="scientific">Anguilla anguilla</name>
    <name type="common">European freshwater eel</name>
    <name type="synonym">Muraena anguilla</name>
    <dbReference type="NCBI Taxonomy" id="7936"/>
    <lineage>
        <taxon>Eukaryota</taxon>
        <taxon>Metazoa</taxon>
        <taxon>Chordata</taxon>
        <taxon>Craniata</taxon>
        <taxon>Vertebrata</taxon>
        <taxon>Euteleostomi</taxon>
        <taxon>Actinopterygii</taxon>
        <taxon>Neopterygii</taxon>
        <taxon>Teleostei</taxon>
        <taxon>Anguilliformes</taxon>
        <taxon>Anguillidae</taxon>
        <taxon>Anguilla</taxon>
    </lineage>
</organism>
<accession>A0A0E9QDM0</accession>
<reference evidence="1" key="1">
    <citation type="submission" date="2014-11" db="EMBL/GenBank/DDBJ databases">
        <authorList>
            <person name="Amaro Gonzalez C."/>
        </authorList>
    </citation>
    <scope>NUCLEOTIDE SEQUENCE</scope>
</reference>
<name>A0A0E9QDM0_ANGAN</name>
<reference evidence="1" key="2">
    <citation type="journal article" date="2015" name="Fish Shellfish Immunol.">
        <title>Early steps in the European eel (Anguilla anguilla)-Vibrio vulnificus interaction in the gills: Role of the RtxA13 toxin.</title>
        <authorList>
            <person name="Callol A."/>
            <person name="Pajuelo D."/>
            <person name="Ebbesson L."/>
            <person name="Teles M."/>
            <person name="MacKenzie S."/>
            <person name="Amaro C."/>
        </authorList>
    </citation>
    <scope>NUCLEOTIDE SEQUENCE</scope>
</reference>
<dbReference type="AlphaFoldDB" id="A0A0E9QDM0"/>
<protein>
    <submittedName>
        <fullName evidence="1">Uncharacterized protein</fullName>
    </submittedName>
</protein>
<evidence type="ECO:0000313" key="1">
    <source>
        <dbReference type="EMBL" id="JAH14961.1"/>
    </source>
</evidence>
<dbReference type="EMBL" id="GBXM01093616">
    <property type="protein sequence ID" value="JAH14961.1"/>
    <property type="molecule type" value="Transcribed_RNA"/>
</dbReference>
<proteinExistence type="predicted"/>